<keyword evidence="4" id="KW-1185">Reference proteome</keyword>
<dbReference type="InterPro" id="IPR050695">
    <property type="entry name" value="N-acetylmuramoyl_amidase_3"/>
</dbReference>
<feature type="domain" description="MurNAc-LAA" evidence="2">
    <location>
        <begin position="139"/>
        <end position="262"/>
    </location>
</feature>
<dbReference type="InterPro" id="IPR002508">
    <property type="entry name" value="MurNAc-LAA_cat"/>
</dbReference>
<evidence type="ECO:0000313" key="4">
    <source>
        <dbReference type="Proteomes" id="UP000616839"/>
    </source>
</evidence>
<dbReference type="CDD" id="cd02696">
    <property type="entry name" value="MurNAc-LAA"/>
    <property type="match status" value="1"/>
</dbReference>
<dbReference type="PANTHER" id="PTHR30404">
    <property type="entry name" value="N-ACETYLMURAMOYL-L-ALANINE AMIDASE"/>
    <property type="match status" value="1"/>
</dbReference>
<protein>
    <submittedName>
        <fullName evidence="3">N-acetylmuramoyl-L-alanine amidase</fullName>
    </submittedName>
</protein>
<accession>A0A927K255</accession>
<dbReference type="Gene3D" id="3.40.630.40">
    <property type="entry name" value="Zn-dependent exopeptidases"/>
    <property type="match status" value="1"/>
</dbReference>
<name>A0A927K255_9ACTN</name>
<sequence length="267" mass="27513">MVLRGLGLSLAAGAALVAAVLPAVPVGEPRPSSPPTRQGVEPGDPGGVLAGRTVLLDPGHQLGNARFPAETSRPVPAGGFEKACNTDGAATAGGYPEATFTMAVARLLRVGLREHGARVVMTRTRDRADLWGPCVDERGRAGQRAGADVALSIHADGSTASSARGFHVIAPGLRPTDPAVRESLALARTLRTALRAGGLPVADYVAGGDGLDRRDDLATLNLARVPVALVELGNMRSPRDARRMTSPAGRTAYASALLDGLVRHLGR</sequence>
<comment type="caution">
    <text evidence="3">The sequence shown here is derived from an EMBL/GenBank/DDBJ whole genome shotgun (WGS) entry which is preliminary data.</text>
</comment>
<dbReference type="SMART" id="SM00646">
    <property type="entry name" value="Ami_3"/>
    <property type="match status" value="1"/>
</dbReference>
<evidence type="ECO:0000259" key="2">
    <source>
        <dbReference type="SMART" id="SM00646"/>
    </source>
</evidence>
<gene>
    <name evidence="3" type="ORF">IE331_01790</name>
</gene>
<proteinExistence type="predicted"/>
<reference evidence="3" key="1">
    <citation type="submission" date="2020-09" db="EMBL/GenBank/DDBJ databases">
        <title>Nocardioides sp. strain MJB4 16S ribosomal RNA gene Genome sequencing and assembly.</title>
        <authorList>
            <person name="Kim I."/>
        </authorList>
    </citation>
    <scope>NUCLEOTIDE SEQUENCE</scope>
    <source>
        <strain evidence="3">MJB4</strain>
    </source>
</reference>
<dbReference type="Proteomes" id="UP000616839">
    <property type="component" value="Unassembled WGS sequence"/>
</dbReference>
<dbReference type="PANTHER" id="PTHR30404:SF0">
    <property type="entry name" value="N-ACETYLMURAMOYL-L-ALANINE AMIDASE AMIC"/>
    <property type="match status" value="1"/>
</dbReference>
<dbReference type="EMBL" id="JACYXZ010000001">
    <property type="protein sequence ID" value="MBD8868342.1"/>
    <property type="molecule type" value="Genomic_DNA"/>
</dbReference>
<dbReference type="SUPFAM" id="SSF53187">
    <property type="entry name" value="Zn-dependent exopeptidases"/>
    <property type="match status" value="1"/>
</dbReference>
<evidence type="ECO:0000256" key="1">
    <source>
        <dbReference type="ARBA" id="ARBA00022801"/>
    </source>
</evidence>
<dbReference type="GO" id="GO:0009253">
    <property type="term" value="P:peptidoglycan catabolic process"/>
    <property type="evidence" value="ECO:0007669"/>
    <property type="project" value="InterPro"/>
</dbReference>
<dbReference type="GO" id="GO:0008745">
    <property type="term" value="F:N-acetylmuramoyl-L-alanine amidase activity"/>
    <property type="evidence" value="ECO:0007669"/>
    <property type="project" value="InterPro"/>
</dbReference>
<dbReference type="AlphaFoldDB" id="A0A927K255"/>
<organism evidence="3 4">
    <name type="scientific">Nocardioides donggukensis</name>
    <dbReference type="NCBI Taxonomy" id="2774019"/>
    <lineage>
        <taxon>Bacteria</taxon>
        <taxon>Bacillati</taxon>
        <taxon>Actinomycetota</taxon>
        <taxon>Actinomycetes</taxon>
        <taxon>Propionibacteriales</taxon>
        <taxon>Nocardioidaceae</taxon>
        <taxon>Nocardioides</taxon>
    </lineage>
</organism>
<keyword evidence="1" id="KW-0378">Hydrolase</keyword>
<dbReference type="GO" id="GO:0030288">
    <property type="term" value="C:outer membrane-bounded periplasmic space"/>
    <property type="evidence" value="ECO:0007669"/>
    <property type="project" value="TreeGrafter"/>
</dbReference>
<evidence type="ECO:0000313" key="3">
    <source>
        <dbReference type="EMBL" id="MBD8868342.1"/>
    </source>
</evidence>
<dbReference type="Pfam" id="PF01520">
    <property type="entry name" value="Amidase_3"/>
    <property type="match status" value="1"/>
</dbReference>
<dbReference type="RefSeq" id="WP_192139915.1">
    <property type="nucleotide sequence ID" value="NZ_JACYXZ010000001.1"/>
</dbReference>